<sequence>MASPSKLRRSVRTSKKIVRLSINDAVLKKPAAKRKTVVGTTKTPAPPVPSRKTTVGSKAAPTAKTVATPSKIVTSAVRVTTKGADEEKSEKEKTVKGPPNNAARRATRTAKKDEKKEDEKKAAPTTVRLGPIKAYPDEPKMAAAAAAATAAGDNGEPEGYKVLVNLGVMRDLCKANFVYPDRRMVEIIVDKKNVNLLG</sequence>
<keyword evidence="3" id="KW-1185">Reference proteome</keyword>
<proteinExistence type="predicted"/>
<accession>A0A2A6BEM8</accession>
<gene>
    <name evidence="2" type="primary">WBGene00272118</name>
</gene>
<feature type="region of interest" description="Disordered" evidence="1">
    <location>
        <begin position="31"/>
        <end position="134"/>
    </location>
</feature>
<evidence type="ECO:0000313" key="3">
    <source>
        <dbReference type="Proteomes" id="UP000005239"/>
    </source>
</evidence>
<dbReference type="AlphaFoldDB" id="A0A2A6BEM8"/>
<accession>A0A8R1ULJ8</accession>
<protein>
    <submittedName>
        <fullName evidence="2">Uncharacterized protein</fullName>
    </submittedName>
</protein>
<organism evidence="2 3">
    <name type="scientific">Pristionchus pacificus</name>
    <name type="common">Parasitic nematode worm</name>
    <dbReference type="NCBI Taxonomy" id="54126"/>
    <lineage>
        <taxon>Eukaryota</taxon>
        <taxon>Metazoa</taxon>
        <taxon>Ecdysozoa</taxon>
        <taxon>Nematoda</taxon>
        <taxon>Chromadorea</taxon>
        <taxon>Rhabditida</taxon>
        <taxon>Rhabditina</taxon>
        <taxon>Diplogasteromorpha</taxon>
        <taxon>Diplogasteroidea</taxon>
        <taxon>Neodiplogasteridae</taxon>
        <taxon>Pristionchus</taxon>
    </lineage>
</organism>
<reference evidence="2" key="2">
    <citation type="submission" date="2022-06" db="UniProtKB">
        <authorList>
            <consortium name="EnsemblMetazoa"/>
        </authorList>
    </citation>
    <scope>IDENTIFICATION</scope>
    <source>
        <strain evidence="2">PS312</strain>
    </source>
</reference>
<feature type="compositionally biased region" description="Basic and acidic residues" evidence="1">
    <location>
        <begin position="110"/>
        <end position="122"/>
    </location>
</feature>
<feature type="compositionally biased region" description="Low complexity" evidence="1">
    <location>
        <begin position="57"/>
        <end position="71"/>
    </location>
</feature>
<evidence type="ECO:0000313" key="2">
    <source>
        <dbReference type="EnsemblMetazoa" id="PPA33749.1"/>
    </source>
</evidence>
<reference evidence="3" key="1">
    <citation type="journal article" date="2008" name="Nat. Genet.">
        <title>The Pristionchus pacificus genome provides a unique perspective on nematode lifestyle and parasitism.</title>
        <authorList>
            <person name="Dieterich C."/>
            <person name="Clifton S.W."/>
            <person name="Schuster L.N."/>
            <person name="Chinwalla A."/>
            <person name="Delehaunty K."/>
            <person name="Dinkelacker I."/>
            <person name="Fulton L."/>
            <person name="Fulton R."/>
            <person name="Godfrey J."/>
            <person name="Minx P."/>
            <person name="Mitreva M."/>
            <person name="Roeseler W."/>
            <person name="Tian H."/>
            <person name="Witte H."/>
            <person name="Yang S.P."/>
            <person name="Wilson R.K."/>
            <person name="Sommer R.J."/>
        </authorList>
    </citation>
    <scope>NUCLEOTIDE SEQUENCE [LARGE SCALE GENOMIC DNA]</scope>
    <source>
        <strain evidence="3">PS312</strain>
    </source>
</reference>
<dbReference type="Proteomes" id="UP000005239">
    <property type="component" value="Unassembled WGS sequence"/>
</dbReference>
<name>A0A2A6BEM8_PRIPA</name>
<dbReference type="EnsemblMetazoa" id="PPA33749.1">
    <property type="protein sequence ID" value="PPA33749.1"/>
    <property type="gene ID" value="WBGene00272118"/>
</dbReference>
<evidence type="ECO:0000256" key="1">
    <source>
        <dbReference type="SAM" id="MobiDB-lite"/>
    </source>
</evidence>
<feature type="compositionally biased region" description="Basic and acidic residues" evidence="1">
    <location>
        <begin position="83"/>
        <end position="95"/>
    </location>
</feature>